<name>A0A5C6JWG6_9ACTN</name>
<proteinExistence type="predicted"/>
<dbReference type="AlphaFoldDB" id="A0A5C6JWG6"/>
<keyword evidence="2" id="KW-1185">Reference proteome</keyword>
<dbReference type="Proteomes" id="UP000320481">
    <property type="component" value="Unassembled WGS sequence"/>
</dbReference>
<gene>
    <name evidence="1" type="ORF">FRZ03_15465</name>
</gene>
<evidence type="ECO:0000313" key="2">
    <source>
        <dbReference type="Proteomes" id="UP000320481"/>
    </source>
</evidence>
<evidence type="ECO:0000313" key="1">
    <source>
        <dbReference type="EMBL" id="TWV46010.1"/>
    </source>
</evidence>
<accession>A0A5C6JWG6</accession>
<dbReference type="RefSeq" id="WP_146465724.1">
    <property type="nucleotide sequence ID" value="NZ_VOGW01000087.1"/>
</dbReference>
<reference evidence="1" key="1">
    <citation type="journal article" date="2019" name="Microbiol. Resour. Announc.">
        <title>Draft Genomic Sequences of Streptomyces misionensis and Streptomyces albidoflavus, bacteria applied for phytopathogen biocontrol.</title>
        <authorList>
            <person name="Pylro V."/>
            <person name="Dias A."/>
            <person name="Andreote F."/>
            <person name="Varani A."/>
            <person name="Andreote C."/>
            <person name="Bernardo E."/>
            <person name="Martins T."/>
        </authorList>
    </citation>
    <scope>NUCLEOTIDE SEQUENCE [LARGE SCALE GENOMIC DNA]</scope>
    <source>
        <strain evidence="1">66</strain>
    </source>
</reference>
<organism evidence="1 2">
    <name type="scientific">Streptomyces misionensis</name>
    <dbReference type="NCBI Taxonomy" id="67331"/>
    <lineage>
        <taxon>Bacteria</taxon>
        <taxon>Bacillati</taxon>
        <taxon>Actinomycetota</taxon>
        <taxon>Actinomycetes</taxon>
        <taxon>Kitasatosporales</taxon>
        <taxon>Streptomycetaceae</taxon>
        <taxon>Streptomyces</taxon>
    </lineage>
</organism>
<dbReference type="EMBL" id="VOGW01000087">
    <property type="protein sequence ID" value="TWV46010.1"/>
    <property type="molecule type" value="Genomic_DNA"/>
</dbReference>
<comment type="caution">
    <text evidence="1">The sequence shown here is derived from an EMBL/GenBank/DDBJ whole genome shotgun (WGS) entry which is preliminary data.</text>
</comment>
<protein>
    <submittedName>
        <fullName evidence="1">Uncharacterized protein</fullName>
    </submittedName>
</protein>
<sequence length="75" mass="8117">MRSAVFAFAEGGDAYGSFLRALRALVRIGTVSPRARAALRAVRGADRRLSAYRDHRAFLGDEAVRSAIDDVLALP</sequence>